<proteinExistence type="predicted"/>
<evidence type="ECO:0000313" key="2">
    <source>
        <dbReference type="EMBL" id="KAF6841026.1"/>
    </source>
</evidence>
<dbReference type="PANTHER" id="PTHR39475:SF1">
    <property type="entry name" value="CONIDIATION-SPECIFIC PROTEIN 6"/>
    <property type="match status" value="1"/>
</dbReference>
<dbReference type="PANTHER" id="PTHR39475">
    <property type="entry name" value="CONIDIATION-SPECIFIC PROTEIN 6"/>
    <property type="match status" value="1"/>
</dbReference>
<sequence length="107" mass="11815">MTGDSKVGTSGVYEAGDQRNAKNEEHAERFHEGKDNSHQANDSKDQRSIANRLAAEEQRNKEEAESQAKKDPTLPAKMHGNEPSSGAKIDAQLQAEDEQRLREKAGK</sequence>
<dbReference type="Proteomes" id="UP000639643">
    <property type="component" value="Unassembled WGS sequence"/>
</dbReference>
<reference evidence="2" key="1">
    <citation type="journal article" date="2020" name="Phytopathology">
        <title>Genome Sequence Resources of Colletotrichum truncatum, C. plurivorum, C. musicola, and C. sojae: Four Species Pathogenic to Soybean (Glycine max).</title>
        <authorList>
            <person name="Rogerio F."/>
            <person name="Boufleur T.R."/>
            <person name="Ciampi-Guillardi M."/>
            <person name="Sukno S.A."/>
            <person name="Thon M.R."/>
            <person name="Massola Junior N.S."/>
            <person name="Baroncelli R."/>
        </authorList>
    </citation>
    <scope>NUCLEOTIDE SEQUENCE</scope>
    <source>
        <strain evidence="2">LFN0074</strain>
    </source>
</reference>
<evidence type="ECO:0000256" key="1">
    <source>
        <dbReference type="SAM" id="MobiDB-lite"/>
    </source>
</evidence>
<feature type="compositionally biased region" description="Basic and acidic residues" evidence="1">
    <location>
        <begin position="54"/>
        <end position="72"/>
    </location>
</feature>
<protein>
    <submittedName>
        <fullName evidence="2">Uncharacterized protein</fullName>
    </submittedName>
</protein>
<dbReference type="EMBL" id="WIGM01000092">
    <property type="protein sequence ID" value="KAF6841026.1"/>
    <property type="molecule type" value="Genomic_DNA"/>
</dbReference>
<name>A0A8H6U5L7_9PEZI</name>
<evidence type="ECO:0000313" key="3">
    <source>
        <dbReference type="Proteomes" id="UP000639643"/>
    </source>
</evidence>
<dbReference type="OrthoDB" id="3358750at2759"/>
<gene>
    <name evidence="2" type="ORF">CMUS01_03690</name>
</gene>
<dbReference type="AlphaFoldDB" id="A0A8H6U5L7"/>
<keyword evidence="3" id="KW-1185">Reference proteome</keyword>
<feature type="compositionally biased region" description="Basic and acidic residues" evidence="1">
    <location>
        <begin position="97"/>
        <end position="107"/>
    </location>
</feature>
<organism evidence="2 3">
    <name type="scientific">Colletotrichum musicola</name>
    <dbReference type="NCBI Taxonomy" id="2175873"/>
    <lineage>
        <taxon>Eukaryota</taxon>
        <taxon>Fungi</taxon>
        <taxon>Dikarya</taxon>
        <taxon>Ascomycota</taxon>
        <taxon>Pezizomycotina</taxon>
        <taxon>Sordariomycetes</taxon>
        <taxon>Hypocreomycetidae</taxon>
        <taxon>Glomerellales</taxon>
        <taxon>Glomerellaceae</taxon>
        <taxon>Colletotrichum</taxon>
        <taxon>Colletotrichum orchidearum species complex</taxon>
    </lineage>
</organism>
<feature type="region of interest" description="Disordered" evidence="1">
    <location>
        <begin position="1"/>
        <end position="107"/>
    </location>
</feature>
<comment type="caution">
    <text evidence="2">The sequence shown here is derived from an EMBL/GenBank/DDBJ whole genome shotgun (WGS) entry which is preliminary data.</text>
</comment>
<feature type="compositionally biased region" description="Basic and acidic residues" evidence="1">
    <location>
        <begin position="16"/>
        <end position="47"/>
    </location>
</feature>
<accession>A0A8H6U5L7</accession>